<dbReference type="GO" id="GO:0009279">
    <property type="term" value="C:cell outer membrane"/>
    <property type="evidence" value="ECO:0007669"/>
    <property type="project" value="UniProtKB-SubCell"/>
</dbReference>
<dbReference type="AlphaFoldDB" id="A0A259TVY1"/>
<organism evidence="8 9">
    <name type="scientific">Rubricoccus marinus</name>
    <dbReference type="NCBI Taxonomy" id="716817"/>
    <lineage>
        <taxon>Bacteria</taxon>
        <taxon>Pseudomonadati</taxon>
        <taxon>Rhodothermota</taxon>
        <taxon>Rhodothermia</taxon>
        <taxon>Rhodothermales</taxon>
        <taxon>Rubricoccaceae</taxon>
        <taxon>Rubricoccus</taxon>
    </lineage>
</organism>
<comment type="similarity">
    <text evidence="4">Belongs to the TonB-dependent receptor family.</text>
</comment>
<evidence type="ECO:0000256" key="2">
    <source>
        <dbReference type="ARBA" id="ARBA00023136"/>
    </source>
</evidence>
<evidence type="ECO:0000259" key="7">
    <source>
        <dbReference type="Pfam" id="PF07715"/>
    </source>
</evidence>
<keyword evidence="4" id="KW-0798">TonB box</keyword>
<feature type="domain" description="TonB-dependent receptor-like beta-barrel" evidence="6">
    <location>
        <begin position="544"/>
        <end position="948"/>
    </location>
</feature>
<evidence type="ECO:0000256" key="4">
    <source>
        <dbReference type="RuleBase" id="RU003357"/>
    </source>
</evidence>
<feature type="signal peptide" evidence="5">
    <location>
        <begin position="1"/>
        <end position="22"/>
    </location>
</feature>
<dbReference type="SUPFAM" id="SSF56935">
    <property type="entry name" value="Porins"/>
    <property type="match status" value="1"/>
</dbReference>
<dbReference type="Gene3D" id="2.40.170.20">
    <property type="entry name" value="TonB-dependent receptor, beta-barrel domain"/>
    <property type="match status" value="1"/>
</dbReference>
<keyword evidence="5" id="KW-0732">Signal</keyword>
<keyword evidence="9" id="KW-1185">Reference proteome</keyword>
<proteinExistence type="inferred from homology"/>
<evidence type="ECO:0000256" key="3">
    <source>
        <dbReference type="ARBA" id="ARBA00023237"/>
    </source>
</evidence>
<sequence length="1012" mass="107875">MRLFVTSCLLAVALFGASGASAQATGILNGTVVDAESGETLIGANIYVPSIERGAATDLDGNYRITGLPAGSYDVQYSFAGLVDQTVTGVEIVAGQTTTINVQLTSDELETVTVTAAAIIETNSEVGLLRLRARAAQVSDAISAEAISQSGSSDASDAMERVTGASVQGGKYVFVRGLGDRYANTQLNGATLPTADPDRRAVQFDLFPSEFLENIITLKTFTPDKPGSFSGGLVDINTRSFPEQMTASLSVSTGASTLVTPGGDILVDPATSVSYVGTASDFEIPSELLGEADLPVLSRQIRFNPEADPEMLAAVQLNERLVDAFGARSVAPEAGTAAPNVSASGAFGNRFSVLGNDLGFIVSGTFDRGVSSYDEGIVGRYGTAGENESGQQLPQLRQRRNDQRTTLASNLGGIANAAYRIGQFNEVSLNTLFSRNAESEARLISGPAPFPIGGTGDPITVTDRVVGHAERQLASASLRGRHELPRAAGVGVEWRASYAETQLDEPDLRFFANANLSGASGGNDLVVGGASLNNTLHFFRESTETLGGLGLDLTVPERALGGLATIKVGGLYETTARDFRERRFEILSEGLQLNGEDAESVNAFFSEANSGVLEVLPANPRDPQQRQTYLLGNIFRDGTQDNNQYDGGLDVAAGYAMAEFSLIDRLRVIAGARYERTDLSIDVVNRITGDAVAPEDPDFSNQIAENDILPSLNVVYALTDNMNVRTAATRTLARPTFREIAPFCAFDFGTDGELCGNPELNRTLISNLDLRWEWFNTPGSLLAASVYYKDLQSPIERVIIDNDNGLQEFQNVSDATILGAEFEARQRLETFGLTGPVLRNLSLGGNLTVTRSEITIGETELAERRTVNPDAADTRPLQGQSPFLVNVDLSYDNPTSDTRAGLFFNVFGRRLSRVGIPDVYENPSPQLDFVASQRLLDQISVKLSVKNILNANAEEVYDFPESTYSAIGGLTPFYLQRERGTSFSLGISFSPAFGGGSPAVPPAPSASGVGRL</sequence>
<dbReference type="InParanoid" id="A0A259TVY1"/>
<feature type="domain" description="TonB-dependent receptor plug" evidence="7">
    <location>
        <begin position="136"/>
        <end position="219"/>
    </location>
</feature>
<gene>
    <name evidence="8" type="ORF">BSZ36_01940</name>
</gene>
<protein>
    <recommendedName>
        <fullName evidence="10">TonB-dependent receptor</fullName>
    </recommendedName>
</protein>
<dbReference type="Gene3D" id="2.170.130.10">
    <property type="entry name" value="TonB-dependent receptor, plug domain"/>
    <property type="match status" value="1"/>
</dbReference>
<dbReference type="OrthoDB" id="9768470at2"/>
<evidence type="ECO:0000313" key="8">
    <source>
        <dbReference type="EMBL" id="OZC01856.1"/>
    </source>
</evidence>
<dbReference type="Pfam" id="PF13620">
    <property type="entry name" value="CarboxypepD_reg"/>
    <property type="match status" value="1"/>
</dbReference>
<dbReference type="RefSeq" id="WP_094545474.1">
    <property type="nucleotide sequence ID" value="NZ_MQWB01000001.1"/>
</dbReference>
<dbReference type="Gene3D" id="2.60.40.1120">
    <property type="entry name" value="Carboxypeptidase-like, regulatory domain"/>
    <property type="match status" value="1"/>
</dbReference>
<reference evidence="8 9" key="1">
    <citation type="submission" date="2016-11" db="EMBL/GenBank/DDBJ databases">
        <title>Study of marine rhodopsin-containing bacteria.</title>
        <authorList>
            <person name="Yoshizawa S."/>
            <person name="Kumagai Y."/>
            <person name="Kogure K."/>
        </authorList>
    </citation>
    <scope>NUCLEOTIDE SEQUENCE [LARGE SCALE GENOMIC DNA]</scope>
    <source>
        <strain evidence="8 9">SG-29</strain>
    </source>
</reference>
<dbReference type="EMBL" id="MQWB01000001">
    <property type="protein sequence ID" value="OZC01856.1"/>
    <property type="molecule type" value="Genomic_DNA"/>
</dbReference>
<dbReference type="InterPro" id="IPR036942">
    <property type="entry name" value="Beta-barrel_TonB_sf"/>
</dbReference>
<keyword evidence="3" id="KW-0998">Cell outer membrane</keyword>
<dbReference type="InterPro" id="IPR037066">
    <property type="entry name" value="Plug_dom_sf"/>
</dbReference>
<comment type="subcellular location">
    <subcellularLocation>
        <location evidence="1 4">Cell outer membrane</location>
    </subcellularLocation>
</comment>
<dbReference type="Pfam" id="PF00593">
    <property type="entry name" value="TonB_dep_Rec_b-barrel"/>
    <property type="match status" value="1"/>
</dbReference>
<accession>A0A259TVY1</accession>
<dbReference type="PANTHER" id="PTHR40980">
    <property type="entry name" value="PLUG DOMAIN-CONTAINING PROTEIN"/>
    <property type="match status" value="1"/>
</dbReference>
<evidence type="ECO:0000256" key="5">
    <source>
        <dbReference type="SAM" id="SignalP"/>
    </source>
</evidence>
<name>A0A259TVY1_9BACT</name>
<evidence type="ECO:0000259" key="6">
    <source>
        <dbReference type="Pfam" id="PF00593"/>
    </source>
</evidence>
<dbReference type="InterPro" id="IPR000531">
    <property type="entry name" value="Beta-barrel_TonB"/>
</dbReference>
<evidence type="ECO:0000256" key="1">
    <source>
        <dbReference type="ARBA" id="ARBA00004442"/>
    </source>
</evidence>
<evidence type="ECO:0008006" key="10">
    <source>
        <dbReference type="Google" id="ProtNLM"/>
    </source>
</evidence>
<dbReference type="SUPFAM" id="SSF49464">
    <property type="entry name" value="Carboxypeptidase regulatory domain-like"/>
    <property type="match status" value="1"/>
</dbReference>
<dbReference type="PANTHER" id="PTHR40980:SF5">
    <property type="entry name" value="TONB-DEPENDENT RECEPTOR"/>
    <property type="match status" value="1"/>
</dbReference>
<comment type="caution">
    <text evidence="8">The sequence shown here is derived from an EMBL/GenBank/DDBJ whole genome shotgun (WGS) entry which is preliminary data.</text>
</comment>
<dbReference type="Proteomes" id="UP000216446">
    <property type="component" value="Unassembled WGS sequence"/>
</dbReference>
<feature type="chain" id="PRO_5012672378" description="TonB-dependent receptor" evidence="5">
    <location>
        <begin position="23"/>
        <end position="1012"/>
    </location>
</feature>
<dbReference type="Pfam" id="PF07715">
    <property type="entry name" value="Plug"/>
    <property type="match status" value="1"/>
</dbReference>
<evidence type="ECO:0000313" key="9">
    <source>
        <dbReference type="Proteomes" id="UP000216446"/>
    </source>
</evidence>
<dbReference type="InterPro" id="IPR012910">
    <property type="entry name" value="Plug_dom"/>
</dbReference>
<keyword evidence="2 4" id="KW-0472">Membrane</keyword>
<dbReference type="InterPro" id="IPR008969">
    <property type="entry name" value="CarboxyPept-like_regulatory"/>
</dbReference>